<sequence length="276" mass="30866">MMRRSIIRMGQSVDKTKLRPAPPPVAVFDPRDDGIPQSSKETMMPWNGWFSSLLQSKLGDKNYQKMREFLLWDANDIHNLEGVPRPNTKIPINKEGTEFAQFRYPSPGNRKAVNIPNEDDEDPYNNAYYPTDTRRRDNDPANPNPDVERLKVSLMDQSNPKVKEMAEKLAAGPASSPGNKGVFATGKTSYDPSGLRAAMSANHTAVNAMLDDHMPNHLPISTWVKREDAIISRLEELGLPMRAGGTGFGKVPVRRRVARWGSEFGGAVYSEELDDK</sequence>
<organism evidence="2">
    <name type="scientific">Proboscia inermis</name>
    <dbReference type="NCBI Taxonomy" id="420281"/>
    <lineage>
        <taxon>Eukaryota</taxon>
        <taxon>Sar</taxon>
        <taxon>Stramenopiles</taxon>
        <taxon>Ochrophyta</taxon>
        <taxon>Bacillariophyta</taxon>
        <taxon>Coscinodiscophyceae</taxon>
        <taxon>Rhizosoleniophycidae</taxon>
        <taxon>Rhizosoleniales</taxon>
        <taxon>Rhizosoleniaceae</taxon>
        <taxon>Proboscia</taxon>
    </lineage>
</organism>
<evidence type="ECO:0000256" key="1">
    <source>
        <dbReference type="SAM" id="MobiDB-lite"/>
    </source>
</evidence>
<evidence type="ECO:0000313" key="2">
    <source>
        <dbReference type="EMBL" id="CAD8408151.1"/>
    </source>
</evidence>
<accession>A0A7S0GBQ4</accession>
<name>A0A7S0GBQ4_9STRA</name>
<dbReference type="EMBL" id="HBEL01008919">
    <property type="protein sequence ID" value="CAD8408151.1"/>
    <property type="molecule type" value="Transcribed_RNA"/>
</dbReference>
<feature type="region of interest" description="Disordered" evidence="1">
    <location>
        <begin position="98"/>
        <end position="150"/>
    </location>
</feature>
<proteinExistence type="predicted"/>
<gene>
    <name evidence="2" type="ORF">PINE0816_LOCUS4271</name>
</gene>
<protein>
    <submittedName>
        <fullName evidence="2">Uncharacterized protein</fullName>
    </submittedName>
</protein>
<reference evidence="2" key="1">
    <citation type="submission" date="2021-01" db="EMBL/GenBank/DDBJ databases">
        <authorList>
            <person name="Corre E."/>
            <person name="Pelletier E."/>
            <person name="Niang G."/>
            <person name="Scheremetjew M."/>
            <person name="Finn R."/>
            <person name="Kale V."/>
            <person name="Holt S."/>
            <person name="Cochrane G."/>
            <person name="Meng A."/>
            <person name="Brown T."/>
            <person name="Cohen L."/>
        </authorList>
    </citation>
    <scope>NUCLEOTIDE SEQUENCE</scope>
    <source>
        <strain evidence="2">CCAP1064/1</strain>
    </source>
</reference>
<dbReference type="AlphaFoldDB" id="A0A7S0GBQ4"/>